<evidence type="ECO:0000256" key="1">
    <source>
        <dbReference type="ARBA" id="ARBA00009820"/>
    </source>
</evidence>
<dbReference type="Gene3D" id="2.120.10.30">
    <property type="entry name" value="TolB, C-terminal domain"/>
    <property type="match status" value="2"/>
</dbReference>
<evidence type="ECO:0000313" key="3">
    <source>
        <dbReference type="EMBL" id="GAA1726459.1"/>
    </source>
</evidence>
<dbReference type="SUPFAM" id="SSF81296">
    <property type="entry name" value="E set domains"/>
    <property type="match status" value="3"/>
</dbReference>
<protein>
    <recommendedName>
        <fullName evidence="2">SLH domain-containing protein</fullName>
    </recommendedName>
</protein>
<dbReference type="InterPro" id="IPR001119">
    <property type="entry name" value="SLH_dom"/>
</dbReference>
<dbReference type="SMART" id="SM00429">
    <property type="entry name" value="IPT"/>
    <property type="match status" value="2"/>
</dbReference>
<dbReference type="InterPro" id="IPR011659">
    <property type="entry name" value="WD40"/>
</dbReference>
<dbReference type="RefSeq" id="WP_344197175.1">
    <property type="nucleotide sequence ID" value="NZ_BAAAME010000002.1"/>
</dbReference>
<dbReference type="InterPro" id="IPR014756">
    <property type="entry name" value="Ig_E-set"/>
</dbReference>
<accession>A0ABP4VH42</accession>
<evidence type="ECO:0000313" key="4">
    <source>
        <dbReference type="Proteomes" id="UP001501057"/>
    </source>
</evidence>
<dbReference type="EMBL" id="BAAAME010000002">
    <property type="protein sequence ID" value="GAA1726459.1"/>
    <property type="molecule type" value="Genomic_DNA"/>
</dbReference>
<proteinExistence type="inferred from homology"/>
<name>A0ABP4VH42_9ACTN</name>
<reference evidence="4" key="1">
    <citation type="journal article" date="2019" name="Int. J. Syst. Evol. Microbiol.">
        <title>The Global Catalogue of Microorganisms (GCM) 10K type strain sequencing project: providing services to taxonomists for standard genome sequencing and annotation.</title>
        <authorList>
            <consortium name="The Broad Institute Genomics Platform"/>
            <consortium name="The Broad Institute Genome Sequencing Center for Infectious Disease"/>
            <person name="Wu L."/>
            <person name="Ma J."/>
        </authorList>
    </citation>
    <scope>NUCLEOTIDE SEQUENCE [LARGE SCALE GENOMIC DNA]</scope>
    <source>
        <strain evidence="4">JCM 13518</strain>
    </source>
</reference>
<comment type="caution">
    <text evidence="3">The sequence shown here is derived from an EMBL/GenBank/DDBJ whole genome shotgun (WGS) entry which is preliminary data.</text>
</comment>
<feature type="domain" description="SLH" evidence="2">
    <location>
        <begin position="48"/>
        <end position="112"/>
    </location>
</feature>
<dbReference type="Pfam" id="PF07676">
    <property type="entry name" value="PD40"/>
    <property type="match status" value="1"/>
</dbReference>
<gene>
    <name evidence="3" type="ORF">GCM10009710_03910</name>
</gene>
<dbReference type="Gene3D" id="2.60.40.10">
    <property type="entry name" value="Immunoglobulins"/>
    <property type="match status" value="4"/>
</dbReference>
<organism evidence="3 4">
    <name type="scientific">Aeromicrobium alkaliterrae</name>
    <dbReference type="NCBI Taxonomy" id="302168"/>
    <lineage>
        <taxon>Bacteria</taxon>
        <taxon>Bacillati</taxon>
        <taxon>Actinomycetota</taxon>
        <taxon>Actinomycetes</taxon>
        <taxon>Propionibacteriales</taxon>
        <taxon>Nocardioidaceae</taxon>
        <taxon>Aeromicrobium</taxon>
    </lineage>
</organism>
<dbReference type="Proteomes" id="UP001501057">
    <property type="component" value="Unassembled WGS sequence"/>
</dbReference>
<dbReference type="CDD" id="cd00102">
    <property type="entry name" value="IPT"/>
    <property type="match status" value="2"/>
</dbReference>
<dbReference type="InterPro" id="IPR013783">
    <property type="entry name" value="Ig-like_fold"/>
</dbReference>
<comment type="similarity">
    <text evidence="1">Belongs to the TolB family.</text>
</comment>
<dbReference type="Pfam" id="PF00395">
    <property type="entry name" value="SLH"/>
    <property type="match status" value="2"/>
</dbReference>
<keyword evidence="4" id="KW-1185">Reference proteome</keyword>
<sequence>MTKRLDGRGLLALVLAATCLVVLLVQQQSTAGDQRPVAYTPPSVSPFVDVRGPSTGNPHTFYREIAWLAQERISTGYASPAGPVFEPGAPVLREQMAAFLYRLAGEPDVVLPATSPFVDLPASHPFYKHVVWLQTTGVTTGYAEGAGRYSFRGSQPVLREQMAAFLFRFRTWEDSAAPAVASGPRPFVDVPSSHAFQREIRWLASTGVSTGYSDAAGPTFRPANPVLREQMAAFLFRYDGLADDEGPPASPLPVVTRLTSIPSSGSGPSSVAIEGSNFTGATTVTFSGVPSPAFTVDSPTAITATVPELTATQGVDVVVTTPAGASLPGLLDLPDSGGASTITSMSPTSGIYRGGTTVTLTGSDFVNVVAVMFGDVDATSFEVVSPTKIVAVAPPSPGAGRATVTVITQSTSSNGTTWRFTSNGLVFSYRLPEPPVVTAVTPARGEVTGGTVVRVTGNFLTGVVQVSFGGQPATSVTVESQYSVLATAPPASAPGSVLVTVSTIHATSRSSAAFEYVPVDPRPVITTTALPPVTALDVFDQRLTTKDGRPGRWEVTAGDLPAGVALVGDRVTGVPTRPGLYGFTTTFTDELDQTVSVDLALHVGTPSWISGRPPSTVTRVNVPLSAPQAPFTNGSSSVSDDGRWVAFSAAEDNYAIGDQPLGMLDVFLRDTLTGSTVLVSRTPLGLSGNRSSYEPTISADGRFVAFNSFATDLVPGDTNGQEDVFVYDRDAATVERISRSVGGGQSAGATGGFGTSISADGRYVVFPSSAKDLVDGPQPTTENVYRHDRLTGATELVSLPTGEPGGAFRSGLSGAIAVSPDGRHVAYGTWRTITYDTRQVLVRDMETDEVETVSLTMHGEPGSGGSGTSDLAISADGRFVVFDSTAANLVPGDTNGATDVFVRDRLNGTTSLITVSVSGHAASSGTSLSGLDVSDDGRYVAFSSAAPDLVHADAGRTSDVFVRDTVTGLTEIHSTTVPGTPGPPSSRAWLSAGGALSGDGRFVVVQMTKYLVTAPMAEAVVDLHDRGAPAP</sequence>
<feature type="domain" description="SLH" evidence="2">
    <location>
        <begin position="113"/>
        <end position="180"/>
    </location>
</feature>
<dbReference type="SUPFAM" id="SSF82171">
    <property type="entry name" value="DPP6 N-terminal domain-like"/>
    <property type="match status" value="1"/>
</dbReference>
<dbReference type="PANTHER" id="PTHR36842">
    <property type="entry name" value="PROTEIN TOLB HOMOLOG"/>
    <property type="match status" value="1"/>
</dbReference>
<evidence type="ECO:0000259" key="2">
    <source>
        <dbReference type="PROSITE" id="PS51272"/>
    </source>
</evidence>
<dbReference type="InterPro" id="IPR002909">
    <property type="entry name" value="IPT_dom"/>
</dbReference>
<dbReference type="InterPro" id="IPR011042">
    <property type="entry name" value="6-blade_b-propeller_TolB-like"/>
</dbReference>
<dbReference type="PROSITE" id="PS51272">
    <property type="entry name" value="SLH"/>
    <property type="match status" value="3"/>
</dbReference>
<dbReference type="Pfam" id="PF01833">
    <property type="entry name" value="TIG"/>
    <property type="match status" value="3"/>
</dbReference>
<feature type="domain" description="SLH" evidence="2">
    <location>
        <begin position="183"/>
        <end position="249"/>
    </location>
</feature>